<name>A0A4Q1AYB3_9BACT</name>
<evidence type="ECO:0000313" key="4">
    <source>
        <dbReference type="Proteomes" id="UP000289718"/>
    </source>
</evidence>
<feature type="compositionally biased region" description="Basic residues" evidence="1">
    <location>
        <begin position="180"/>
        <end position="196"/>
    </location>
</feature>
<reference evidence="3 4" key="1">
    <citation type="submission" date="2017-09" db="EMBL/GenBank/DDBJ databases">
        <title>Genomics of the genus Arcobacter.</title>
        <authorList>
            <person name="Perez-Cataluna A."/>
            <person name="Figueras M.J."/>
            <person name="Salas-Masso N."/>
        </authorList>
    </citation>
    <scope>NUCLEOTIDE SEQUENCE [LARGE SCALE GENOMIC DNA]</scope>
    <source>
        <strain evidence="3 4">F156-34</strain>
    </source>
</reference>
<dbReference type="Proteomes" id="UP000289718">
    <property type="component" value="Unassembled WGS sequence"/>
</dbReference>
<sequence>MKITKRSKKRIASTKEYIDALQEKHSKLCVVRLDMGYKKPYSEEMSFKEVHKDINRNLNNRRNNQSIYEHNVGYILKKEYTEDKGIHIHGIFIFDGQKVQKDVHKADQIGKYWEEQITKGKGTYYNCNKNSYPEHGIGMIDYSDKEKRENLDKAISYLCKDEQHINEDLDKNFRSIVRGAKPKKKTNAGRPRSNKF</sequence>
<accession>A0A4Q1AYB3</accession>
<gene>
    <name evidence="3" type="ORF">CP965_00855</name>
</gene>
<evidence type="ECO:0000256" key="1">
    <source>
        <dbReference type="SAM" id="MobiDB-lite"/>
    </source>
</evidence>
<dbReference type="InterPro" id="IPR057271">
    <property type="entry name" value="YagK_YfjJ_C"/>
</dbReference>
<organism evidence="3 4">
    <name type="scientific">Halarcobacter mediterraneus</name>
    <dbReference type="NCBI Taxonomy" id="2023153"/>
    <lineage>
        <taxon>Bacteria</taxon>
        <taxon>Pseudomonadati</taxon>
        <taxon>Campylobacterota</taxon>
        <taxon>Epsilonproteobacteria</taxon>
        <taxon>Campylobacterales</taxon>
        <taxon>Arcobacteraceae</taxon>
        <taxon>Halarcobacter</taxon>
    </lineage>
</organism>
<dbReference type="Pfam" id="PF11726">
    <property type="entry name" value="YagK_YfjJ_C"/>
    <property type="match status" value="1"/>
</dbReference>
<comment type="caution">
    <text evidence="3">The sequence shown here is derived from an EMBL/GenBank/DDBJ whole genome shotgun (WGS) entry which is preliminary data.</text>
</comment>
<dbReference type="RefSeq" id="WP_129060140.1">
    <property type="nucleotide sequence ID" value="NZ_NXIE01000001.1"/>
</dbReference>
<keyword evidence="4" id="KW-1185">Reference proteome</keyword>
<evidence type="ECO:0000313" key="3">
    <source>
        <dbReference type="EMBL" id="RXK14030.1"/>
    </source>
</evidence>
<feature type="region of interest" description="Disordered" evidence="1">
    <location>
        <begin position="177"/>
        <end position="196"/>
    </location>
</feature>
<evidence type="ECO:0000259" key="2">
    <source>
        <dbReference type="Pfam" id="PF11726"/>
    </source>
</evidence>
<dbReference type="OrthoDB" id="8592743at2"/>
<dbReference type="AlphaFoldDB" id="A0A4Q1AYB3"/>
<protein>
    <recommendedName>
        <fullName evidence="2">YagK/YfjJ C-terminal domain-containing protein</fullName>
    </recommendedName>
</protein>
<feature type="domain" description="YagK/YfjJ C-terminal" evidence="2">
    <location>
        <begin position="23"/>
        <end position="173"/>
    </location>
</feature>
<proteinExistence type="predicted"/>
<dbReference type="EMBL" id="NXIE01000001">
    <property type="protein sequence ID" value="RXK14030.1"/>
    <property type="molecule type" value="Genomic_DNA"/>
</dbReference>